<dbReference type="EMBL" id="ML208293">
    <property type="protein sequence ID" value="TFK71832.1"/>
    <property type="molecule type" value="Genomic_DNA"/>
</dbReference>
<evidence type="ECO:0000313" key="1">
    <source>
        <dbReference type="EMBL" id="TFK71832.1"/>
    </source>
</evidence>
<proteinExistence type="predicted"/>
<organism evidence="1 2">
    <name type="scientific">Pluteus cervinus</name>
    <dbReference type="NCBI Taxonomy" id="181527"/>
    <lineage>
        <taxon>Eukaryota</taxon>
        <taxon>Fungi</taxon>
        <taxon>Dikarya</taxon>
        <taxon>Basidiomycota</taxon>
        <taxon>Agaricomycotina</taxon>
        <taxon>Agaricomycetes</taxon>
        <taxon>Agaricomycetidae</taxon>
        <taxon>Agaricales</taxon>
        <taxon>Pluteineae</taxon>
        <taxon>Pluteaceae</taxon>
        <taxon>Pluteus</taxon>
    </lineage>
</organism>
<keyword evidence="2" id="KW-1185">Reference proteome</keyword>
<protein>
    <submittedName>
        <fullName evidence="1">Uncharacterized protein</fullName>
    </submittedName>
</protein>
<reference evidence="1 2" key="1">
    <citation type="journal article" date="2019" name="Nat. Ecol. Evol.">
        <title>Megaphylogeny resolves global patterns of mushroom evolution.</title>
        <authorList>
            <person name="Varga T."/>
            <person name="Krizsan K."/>
            <person name="Foldi C."/>
            <person name="Dima B."/>
            <person name="Sanchez-Garcia M."/>
            <person name="Sanchez-Ramirez S."/>
            <person name="Szollosi G.J."/>
            <person name="Szarkandi J.G."/>
            <person name="Papp V."/>
            <person name="Albert L."/>
            <person name="Andreopoulos W."/>
            <person name="Angelini C."/>
            <person name="Antonin V."/>
            <person name="Barry K.W."/>
            <person name="Bougher N.L."/>
            <person name="Buchanan P."/>
            <person name="Buyck B."/>
            <person name="Bense V."/>
            <person name="Catcheside P."/>
            <person name="Chovatia M."/>
            <person name="Cooper J."/>
            <person name="Damon W."/>
            <person name="Desjardin D."/>
            <person name="Finy P."/>
            <person name="Geml J."/>
            <person name="Haridas S."/>
            <person name="Hughes K."/>
            <person name="Justo A."/>
            <person name="Karasinski D."/>
            <person name="Kautmanova I."/>
            <person name="Kiss B."/>
            <person name="Kocsube S."/>
            <person name="Kotiranta H."/>
            <person name="LaButti K.M."/>
            <person name="Lechner B.E."/>
            <person name="Liimatainen K."/>
            <person name="Lipzen A."/>
            <person name="Lukacs Z."/>
            <person name="Mihaltcheva S."/>
            <person name="Morgado L.N."/>
            <person name="Niskanen T."/>
            <person name="Noordeloos M.E."/>
            <person name="Ohm R.A."/>
            <person name="Ortiz-Santana B."/>
            <person name="Ovrebo C."/>
            <person name="Racz N."/>
            <person name="Riley R."/>
            <person name="Savchenko A."/>
            <person name="Shiryaev A."/>
            <person name="Soop K."/>
            <person name="Spirin V."/>
            <person name="Szebenyi C."/>
            <person name="Tomsovsky M."/>
            <person name="Tulloss R.E."/>
            <person name="Uehling J."/>
            <person name="Grigoriev I.V."/>
            <person name="Vagvolgyi C."/>
            <person name="Papp T."/>
            <person name="Martin F.M."/>
            <person name="Miettinen O."/>
            <person name="Hibbett D.S."/>
            <person name="Nagy L.G."/>
        </authorList>
    </citation>
    <scope>NUCLEOTIDE SEQUENCE [LARGE SCALE GENOMIC DNA]</scope>
    <source>
        <strain evidence="1 2">NL-1719</strain>
    </source>
</reference>
<name>A0ACD3B2J5_9AGAR</name>
<evidence type="ECO:0000313" key="2">
    <source>
        <dbReference type="Proteomes" id="UP000308600"/>
    </source>
</evidence>
<gene>
    <name evidence="1" type="ORF">BDN72DRAFT_410340</name>
</gene>
<dbReference type="Proteomes" id="UP000308600">
    <property type="component" value="Unassembled WGS sequence"/>
</dbReference>
<accession>A0ACD3B2J5</accession>
<sequence length="158" mass="18053">MITEDTFSPLWRTTYLCPLARASLIFGTISSPYLLESIPQLLLDKIIPERDRFHHSARDNARCSRVHPSSSQSWPCRPVCGFKPLQYSLGVECQAADHQNSFRRVTFPAVPSILDLQIFNRSLWLVFVNQTRKSTNSSVLSKPLCRIQSPLMRCLVTM</sequence>